<evidence type="ECO:0000313" key="2">
    <source>
        <dbReference type="Proteomes" id="UP000230052"/>
    </source>
</evidence>
<dbReference type="Proteomes" id="UP000230052">
    <property type="component" value="Unassembled WGS sequence"/>
</dbReference>
<gene>
    <name evidence="1" type="ORF">COS99_01975</name>
</gene>
<dbReference type="AlphaFoldDB" id="A0A2J0KUM1"/>
<proteinExistence type="predicted"/>
<evidence type="ECO:0000313" key="1">
    <source>
        <dbReference type="EMBL" id="PIU42105.1"/>
    </source>
</evidence>
<accession>A0A2J0KUM1</accession>
<organism evidence="1 2">
    <name type="scientific">Candidatus Aquitaenariimonas noxiae</name>
    <dbReference type="NCBI Taxonomy" id="1974741"/>
    <lineage>
        <taxon>Bacteria</taxon>
        <taxon>Pseudomonadati</taxon>
        <taxon>Candidatus Omnitrophota</taxon>
        <taxon>Candidatus Aquitaenariimonas</taxon>
    </lineage>
</organism>
<protein>
    <submittedName>
        <fullName evidence="1">Uncharacterized protein</fullName>
    </submittedName>
</protein>
<dbReference type="EMBL" id="PEWV01000019">
    <property type="protein sequence ID" value="PIU42105.1"/>
    <property type="molecule type" value="Genomic_DNA"/>
</dbReference>
<reference evidence="1 2" key="1">
    <citation type="submission" date="2017-09" db="EMBL/GenBank/DDBJ databases">
        <title>Depth-based differentiation of microbial function through sediment-hosted aquifers and enrichment of novel symbionts in the deep terrestrial subsurface.</title>
        <authorList>
            <person name="Probst A.J."/>
            <person name="Ladd B."/>
            <person name="Jarett J.K."/>
            <person name="Geller-Mcgrath D.E."/>
            <person name="Sieber C.M."/>
            <person name="Emerson J.B."/>
            <person name="Anantharaman K."/>
            <person name="Thomas B.C."/>
            <person name="Malmstrom R."/>
            <person name="Stieglmeier M."/>
            <person name="Klingl A."/>
            <person name="Woyke T."/>
            <person name="Ryan C.M."/>
            <person name="Banfield J.F."/>
        </authorList>
    </citation>
    <scope>NUCLEOTIDE SEQUENCE [LARGE SCALE GENOMIC DNA]</scope>
    <source>
        <strain evidence="1">CG07_land_8_20_14_0_80_42_15</strain>
    </source>
</reference>
<comment type="caution">
    <text evidence="1">The sequence shown here is derived from an EMBL/GenBank/DDBJ whole genome shotgun (WGS) entry which is preliminary data.</text>
</comment>
<name>A0A2J0KUM1_9BACT</name>
<sequence>MRQTLCVLFLAKILYFFGGQFIPSAVEGKIFKRCLIFARSSPPPPATLSGVAGGEAESFLVAEVVGYPTHPAVTIPKGRLRAPPFKKIVDIIV</sequence>